<dbReference type="PRINTS" id="PR00039">
    <property type="entry name" value="HTHLYSR"/>
</dbReference>
<comment type="similarity">
    <text evidence="1">Belongs to the LysR transcriptional regulatory family.</text>
</comment>
<dbReference type="Gene3D" id="3.40.190.10">
    <property type="entry name" value="Periplasmic binding protein-like II"/>
    <property type="match status" value="2"/>
</dbReference>
<feature type="domain" description="HTH lysR-type" evidence="5">
    <location>
        <begin position="10"/>
        <end position="67"/>
    </location>
</feature>
<keyword evidence="2" id="KW-0805">Transcription regulation</keyword>
<dbReference type="InterPro" id="IPR036388">
    <property type="entry name" value="WH-like_DNA-bd_sf"/>
</dbReference>
<reference evidence="6 7" key="1">
    <citation type="submission" date="2018-03" db="EMBL/GenBank/DDBJ databases">
        <title>Whole genome sequencing of Histamine producing bacteria.</title>
        <authorList>
            <person name="Butler K."/>
        </authorList>
    </citation>
    <scope>NUCLEOTIDE SEQUENCE [LARGE SCALE GENOMIC DNA]</scope>
    <source>
        <strain evidence="6 7">ATCC 19614</strain>
    </source>
</reference>
<dbReference type="SUPFAM" id="SSF53850">
    <property type="entry name" value="Periplasmic binding protein-like II"/>
    <property type="match status" value="1"/>
</dbReference>
<dbReference type="PROSITE" id="PS50931">
    <property type="entry name" value="HTH_LYSR"/>
    <property type="match status" value="1"/>
</dbReference>
<dbReference type="AlphaFoldDB" id="A0A2T3LAE6"/>
<keyword evidence="7" id="KW-1185">Reference proteome</keyword>
<dbReference type="RefSeq" id="WP_107252906.1">
    <property type="nucleotide sequence ID" value="NZ_JAKJTK010000015.1"/>
</dbReference>
<dbReference type="Pfam" id="PF00126">
    <property type="entry name" value="HTH_1"/>
    <property type="match status" value="1"/>
</dbReference>
<evidence type="ECO:0000256" key="1">
    <source>
        <dbReference type="ARBA" id="ARBA00009437"/>
    </source>
</evidence>
<dbReference type="InterPro" id="IPR036390">
    <property type="entry name" value="WH_DNA-bd_sf"/>
</dbReference>
<evidence type="ECO:0000256" key="3">
    <source>
        <dbReference type="ARBA" id="ARBA00023125"/>
    </source>
</evidence>
<dbReference type="Proteomes" id="UP000241803">
    <property type="component" value="Unassembled WGS sequence"/>
</dbReference>
<sequence length="320" mass="36700">MLSLKKFTALDLNLLVCLYVLLEECSVTHAARRLHLSQSAVSKNLTRLRELLNDPLFIRASHGMKPTPRALELLPTLEKLLCDVEDFIAPVVFDPHASNRRFKIALEETVYTLLLPKFINDIFTEAPNITLDAQSWWKPNTFEKLKNGELDFGIFGQDVKDKDAIPAFKQSKGISSHELCSDSQLCIVRKNHPILCKSNREWDQSYYLEQRHIQVRSGLDDHLFLDNILADKGLSRDIAIYVSDINSAVNLCAHTDFVLTAPSYFVNNLVTKLDLVVLPLPIELPSITYTLFWGQHQEKDPSHRWFRQMIISHCRDITTM</sequence>
<evidence type="ECO:0000313" key="6">
    <source>
        <dbReference type="EMBL" id="PSV48299.1"/>
    </source>
</evidence>
<organism evidence="6 7">
    <name type="scientific">Photobacterium indicum</name>
    <dbReference type="NCBI Taxonomy" id="81447"/>
    <lineage>
        <taxon>Bacteria</taxon>
        <taxon>Pseudomonadati</taxon>
        <taxon>Pseudomonadota</taxon>
        <taxon>Gammaproteobacteria</taxon>
        <taxon>Vibrionales</taxon>
        <taxon>Vibrionaceae</taxon>
        <taxon>Photobacterium</taxon>
    </lineage>
</organism>
<dbReference type="PANTHER" id="PTHR30118">
    <property type="entry name" value="HTH-TYPE TRANSCRIPTIONAL REGULATOR LEUO-RELATED"/>
    <property type="match status" value="1"/>
</dbReference>
<proteinExistence type="inferred from homology"/>
<dbReference type="InterPro" id="IPR050389">
    <property type="entry name" value="LysR-type_TF"/>
</dbReference>
<dbReference type="CDD" id="cd08417">
    <property type="entry name" value="PBP2_Nitroaromatics_like"/>
    <property type="match status" value="1"/>
</dbReference>
<name>A0A2T3LAE6_9GAMM</name>
<comment type="caution">
    <text evidence="6">The sequence shown here is derived from an EMBL/GenBank/DDBJ whole genome shotgun (WGS) entry which is preliminary data.</text>
</comment>
<dbReference type="Gene3D" id="1.10.10.10">
    <property type="entry name" value="Winged helix-like DNA-binding domain superfamily/Winged helix DNA-binding domain"/>
    <property type="match status" value="1"/>
</dbReference>
<evidence type="ECO:0000256" key="4">
    <source>
        <dbReference type="ARBA" id="ARBA00023163"/>
    </source>
</evidence>
<dbReference type="SUPFAM" id="SSF46785">
    <property type="entry name" value="Winged helix' DNA-binding domain"/>
    <property type="match status" value="1"/>
</dbReference>
<evidence type="ECO:0000259" key="5">
    <source>
        <dbReference type="PROSITE" id="PS50931"/>
    </source>
</evidence>
<keyword evidence="3" id="KW-0238">DNA-binding</keyword>
<protein>
    <submittedName>
        <fullName evidence="6">LysR family transcriptional regulator</fullName>
    </submittedName>
</protein>
<dbReference type="EMBL" id="PYOC01000002">
    <property type="protein sequence ID" value="PSV48299.1"/>
    <property type="molecule type" value="Genomic_DNA"/>
</dbReference>
<gene>
    <name evidence="6" type="ORF">C9J47_07165</name>
</gene>
<dbReference type="GO" id="GO:0003677">
    <property type="term" value="F:DNA binding"/>
    <property type="evidence" value="ECO:0007669"/>
    <property type="project" value="UniProtKB-KW"/>
</dbReference>
<dbReference type="InterPro" id="IPR005119">
    <property type="entry name" value="LysR_subst-bd"/>
</dbReference>
<accession>A0A2T3LAE6</accession>
<dbReference type="GO" id="GO:0003700">
    <property type="term" value="F:DNA-binding transcription factor activity"/>
    <property type="evidence" value="ECO:0007669"/>
    <property type="project" value="InterPro"/>
</dbReference>
<dbReference type="Pfam" id="PF03466">
    <property type="entry name" value="LysR_substrate"/>
    <property type="match status" value="1"/>
</dbReference>
<dbReference type="InterPro" id="IPR000847">
    <property type="entry name" value="LysR_HTH_N"/>
</dbReference>
<dbReference type="PANTHER" id="PTHR30118:SF7">
    <property type="entry name" value="TRANSCRIPTIONAL REGULATOR LYSR FAMILY"/>
    <property type="match status" value="1"/>
</dbReference>
<evidence type="ECO:0000256" key="2">
    <source>
        <dbReference type="ARBA" id="ARBA00023015"/>
    </source>
</evidence>
<dbReference type="InterPro" id="IPR037402">
    <property type="entry name" value="YidZ_PBP2"/>
</dbReference>
<keyword evidence="4" id="KW-0804">Transcription</keyword>
<evidence type="ECO:0000313" key="7">
    <source>
        <dbReference type="Proteomes" id="UP000241803"/>
    </source>
</evidence>